<feature type="signal peptide" evidence="1">
    <location>
        <begin position="1"/>
        <end position="17"/>
    </location>
</feature>
<dbReference type="RefSeq" id="XP_040727810.1">
    <property type="nucleotide sequence ID" value="XM_040867470.1"/>
</dbReference>
<dbReference type="STRING" id="56484.A0A1Y2FUJ9"/>
<name>A0A1Y2FUJ9_PROLT</name>
<dbReference type="EMBL" id="MCFI01000002">
    <property type="protein sequence ID" value="ORY86954.1"/>
    <property type="molecule type" value="Genomic_DNA"/>
</dbReference>
<dbReference type="AlphaFoldDB" id="A0A1Y2FUJ9"/>
<evidence type="ECO:0000313" key="3">
    <source>
        <dbReference type="Proteomes" id="UP000193685"/>
    </source>
</evidence>
<reference evidence="2 3" key="1">
    <citation type="submission" date="2016-07" db="EMBL/GenBank/DDBJ databases">
        <title>Pervasive Adenine N6-methylation of Active Genes in Fungi.</title>
        <authorList>
            <consortium name="DOE Joint Genome Institute"/>
            <person name="Mondo S.J."/>
            <person name="Dannebaum R.O."/>
            <person name="Kuo R.C."/>
            <person name="Labutti K."/>
            <person name="Haridas S."/>
            <person name="Kuo A."/>
            <person name="Salamov A."/>
            <person name="Ahrendt S.R."/>
            <person name="Lipzen A."/>
            <person name="Sullivan W."/>
            <person name="Andreopoulos W.B."/>
            <person name="Clum A."/>
            <person name="Lindquist E."/>
            <person name="Daum C."/>
            <person name="Ramamoorthy G.K."/>
            <person name="Gryganskyi A."/>
            <person name="Culley D."/>
            <person name="Magnuson J.K."/>
            <person name="James T.Y."/>
            <person name="O'Malley M.A."/>
            <person name="Stajich J.E."/>
            <person name="Spatafora J.W."/>
            <person name="Visel A."/>
            <person name="Grigoriev I.V."/>
        </authorList>
    </citation>
    <scope>NUCLEOTIDE SEQUENCE [LARGE SCALE GENOMIC DNA]</scope>
    <source>
        <strain evidence="2 3">12-1054</strain>
    </source>
</reference>
<accession>A0A1Y2FUJ9</accession>
<dbReference type="OMA" id="EGNDIWG"/>
<dbReference type="GeneID" id="63784069"/>
<dbReference type="GO" id="GO:0005576">
    <property type="term" value="C:extracellular region"/>
    <property type="evidence" value="ECO:0007669"/>
    <property type="project" value="TreeGrafter"/>
</dbReference>
<dbReference type="NCBIfam" id="TIGR04312">
    <property type="entry name" value="choice_anch_B"/>
    <property type="match status" value="1"/>
</dbReference>
<sequence>VSIMKFATLTLVGLAAASMERLMELKQATRARERAQGMFNRGKFSKINQYKPCQGGKAGEFSCKGISQFGFLSHEDLGSTSLEGNDIWGWTDPKSGREFGCVGETDGVAFVEVTKQGRLEFLGRLPSANNVTSIWRDMKEIDGYMYIGADSSPRHGVQVFDMRKLLKAKPQKPQVYSEEDLTDRYTGFGSSHNLVAHAATNYIYAVGTARNTTRRLPTAPNYEAPNQCNGGLWMLDVSDPSNVKSPGCYFGDGYTHDAQVVIYTGPDARYTGREIAFAYNEDSLTIVDVTDKQAPVLVGKKSYQGVAYSHQGWLIDDKMEYLLLDDELDEVDGTQVPSPNGRTTTYIFDIKDLTNPINTGFFQSPALAIDHNQYVVDGLSYQANYGSGLRIKDVRSIATDPTGAGVTEVAFFDTHPEDDATNGSVEFVGSWSSYPYFKSGYILVNDIERGAFSLKRT</sequence>
<evidence type="ECO:0000313" key="2">
    <source>
        <dbReference type="EMBL" id="ORY86954.1"/>
    </source>
</evidence>
<dbReference type="Proteomes" id="UP000193685">
    <property type="component" value="Unassembled WGS sequence"/>
</dbReference>
<evidence type="ECO:0008006" key="4">
    <source>
        <dbReference type="Google" id="ProtNLM"/>
    </source>
</evidence>
<gene>
    <name evidence="2" type="ORF">BCR37DRAFT_343024</name>
</gene>
<protein>
    <recommendedName>
        <fullName evidence="4">Choice-of-anchor B family protein</fullName>
    </recommendedName>
</protein>
<dbReference type="OrthoDB" id="2099887at2759"/>
<keyword evidence="3" id="KW-1185">Reference proteome</keyword>
<feature type="non-terminal residue" evidence="2">
    <location>
        <position position="1"/>
    </location>
</feature>
<organism evidence="2 3">
    <name type="scientific">Protomyces lactucae-debilis</name>
    <dbReference type="NCBI Taxonomy" id="2754530"/>
    <lineage>
        <taxon>Eukaryota</taxon>
        <taxon>Fungi</taxon>
        <taxon>Dikarya</taxon>
        <taxon>Ascomycota</taxon>
        <taxon>Taphrinomycotina</taxon>
        <taxon>Taphrinomycetes</taxon>
        <taxon>Taphrinales</taxon>
        <taxon>Protomycetaceae</taxon>
        <taxon>Protomyces</taxon>
    </lineage>
</organism>
<dbReference type="PANTHER" id="PTHR38787">
    <property type="entry name" value="REGULATORY P DOMAIN-CONTAINING PROTEIN"/>
    <property type="match status" value="1"/>
</dbReference>
<comment type="caution">
    <text evidence="2">The sequence shown here is derived from an EMBL/GenBank/DDBJ whole genome shotgun (WGS) entry which is preliminary data.</text>
</comment>
<proteinExistence type="predicted"/>
<evidence type="ECO:0000256" key="1">
    <source>
        <dbReference type="SAM" id="SignalP"/>
    </source>
</evidence>
<dbReference type="PANTHER" id="PTHR38787:SF3">
    <property type="entry name" value="REGULATORY P DOMAIN-CONTAINING PROTEIN"/>
    <property type="match status" value="1"/>
</dbReference>
<dbReference type="InterPro" id="IPR027589">
    <property type="entry name" value="Choice_anch_B"/>
</dbReference>
<feature type="chain" id="PRO_5012553573" description="Choice-of-anchor B family protein" evidence="1">
    <location>
        <begin position="18"/>
        <end position="457"/>
    </location>
</feature>
<keyword evidence="1" id="KW-0732">Signal</keyword>